<name>A0ABU1UKM2_9ACTN</name>
<comment type="caution">
    <text evidence="2">The sequence shown here is derived from an EMBL/GenBank/DDBJ whole genome shotgun (WGS) entry which is preliminary data.</text>
</comment>
<evidence type="ECO:0000313" key="2">
    <source>
        <dbReference type="EMBL" id="MDR7085737.1"/>
    </source>
</evidence>
<evidence type="ECO:0000313" key="3">
    <source>
        <dbReference type="Proteomes" id="UP001257739"/>
    </source>
</evidence>
<reference evidence="2 3" key="1">
    <citation type="submission" date="2023-07" db="EMBL/GenBank/DDBJ databases">
        <title>Sorghum-associated microbial communities from plants grown in Nebraska, USA.</title>
        <authorList>
            <person name="Schachtman D."/>
        </authorList>
    </citation>
    <scope>NUCLEOTIDE SEQUENCE [LARGE SCALE GENOMIC DNA]</scope>
    <source>
        <strain evidence="2 3">BE248</strain>
    </source>
</reference>
<accession>A0ABU1UKM2</accession>
<keyword evidence="1" id="KW-1133">Transmembrane helix</keyword>
<gene>
    <name evidence="2" type="ORF">J2X11_000576</name>
</gene>
<organism evidence="2 3">
    <name type="scientific">Aeromicrobium panaciterrae</name>
    <dbReference type="NCBI Taxonomy" id="363861"/>
    <lineage>
        <taxon>Bacteria</taxon>
        <taxon>Bacillati</taxon>
        <taxon>Actinomycetota</taxon>
        <taxon>Actinomycetes</taxon>
        <taxon>Propionibacteriales</taxon>
        <taxon>Nocardioidaceae</taxon>
        <taxon>Aeromicrobium</taxon>
    </lineage>
</organism>
<dbReference type="EMBL" id="JAVDWH010000001">
    <property type="protein sequence ID" value="MDR7085737.1"/>
    <property type="molecule type" value="Genomic_DNA"/>
</dbReference>
<evidence type="ECO:0000256" key="1">
    <source>
        <dbReference type="SAM" id="Phobius"/>
    </source>
</evidence>
<keyword evidence="1" id="KW-0812">Transmembrane</keyword>
<dbReference type="Proteomes" id="UP001257739">
    <property type="component" value="Unassembled WGS sequence"/>
</dbReference>
<keyword evidence="1" id="KW-0472">Membrane</keyword>
<proteinExistence type="predicted"/>
<sequence length="60" mass="6652">MATAEYTVGTLGAVCIGLVLYRLGALDHDNPWLKTFTEILEGALSWRPLRDFIPGMGLRM</sequence>
<protein>
    <recommendedName>
        <fullName evidence="4">DUF4244 domain-containing protein</fullName>
    </recommendedName>
</protein>
<evidence type="ECO:0008006" key="4">
    <source>
        <dbReference type="Google" id="ProtNLM"/>
    </source>
</evidence>
<feature type="transmembrane region" description="Helical" evidence="1">
    <location>
        <begin position="6"/>
        <end position="24"/>
    </location>
</feature>
<keyword evidence="3" id="KW-1185">Reference proteome</keyword>